<protein>
    <submittedName>
        <fullName evidence="1">Uncharacterized protein</fullName>
    </submittedName>
</protein>
<name>A0ACB7ZK94_9ERIC</name>
<evidence type="ECO:0000313" key="2">
    <source>
        <dbReference type="Proteomes" id="UP000828048"/>
    </source>
</evidence>
<accession>A0ACB7ZK94</accession>
<gene>
    <name evidence="1" type="ORF">Vadar_014414</name>
</gene>
<keyword evidence="2" id="KW-1185">Reference proteome</keyword>
<evidence type="ECO:0000313" key="1">
    <source>
        <dbReference type="EMBL" id="KAH7866025.1"/>
    </source>
</evidence>
<proteinExistence type="predicted"/>
<reference evidence="1 2" key="1">
    <citation type="journal article" date="2021" name="Hortic Res">
        <title>High-quality reference genome and annotation aids understanding of berry development for evergreen blueberry (Vaccinium darrowii).</title>
        <authorList>
            <person name="Yu J."/>
            <person name="Hulse-Kemp A.M."/>
            <person name="Babiker E."/>
            <person name="Staton M."/>
        </authorList>
    </citation>
    <scope>NUCLEOTIDE SEQUENCE [LARGE SCALE GENOMIC DNA]</scope>
    <source>
        <strain evidence="2">cv. NJ 8807/NJ 8810</strain>
        <tissue evidence="1">Young leaf</tissue>
    </source>
</reference>
<dbReference type="EMBL" id="CM037159">
    <property type="protein sequence ID" value="KAH7866025.1"/>
    <property type="molecule type" value="Genomic_DNA"/>
</dbReference>
<dbReference type="Proteomes" id="UP000828048">
    <property type="component" value="Chromosome 9"/>
</dbReference>
<comment type="caution">
    <text evidence="1">The sequence shown here is derived from an EMBL/GenBank/DDBJ whole genome shotgun (WGS) entry which is preliminary data.</text>
</comment>
<sequence>MEKLPEECWEWILNRLAANDNDRELQCPSLTCKQFLSTSNRSRRKFSAFNKELYHNGCEALYRAFKRFPNLEKLELYRPYDRAKPIGEVDIDIPIEMIASSGLNIRSLAFYTLPKAPSPNSFRKLGSTMRNLKRLICYDIKSLADVHIVTIADELQWLEELGIIFRNNGSNACPKRYPQLSDLVVTDAGIEVISSKLLGLRKIDLTGNHRCSDRSLIALSSNCVHLEGIQYIGNSVTKDGIGFVLYHSPNLISLQAEYRLAVRNSSFSFEASKICTNNLRELDLCGHGFQDPLLYCIVEAGIPLEKLTLRNDFDLSFNGLSTLLCACPSLKYLHLRGIRFLDDDSIRNLCRYLGNVVSVKLLRCGTLSIVAYFILAKECHALSEIKLDWSSSRSFDADYLLDMDLEIRNYSIGTLDLSCNQHLTDELLRRIAVTCPNLHTLDVRLCGLLTIEGILEILNHCLLIKHLMVPKHMKVLSETFESRQIKVGYL</sequence>
<organism evidence="1 2">
    <name type="scientific">Vaccinium darrowii</name>
    <dbReference type="NCBI Taxonomy" id="229202"/>
    <lineage>
        <taxon>Eukaryota</taxon>
        <taxon>Viridiplantae</taxon>
        <taxon>Streptophyta</taxon>
        <taxon>Embryophyta</taxon>
        <taxon>Tracheophyta</taxon>
        <taxon>Spermatophyta</taxon>
        <taxon>Magnoliopsida</taxon>
        <taxon>eudicotyledons</taxon>
        <taxon>Gunneridae</taxon>
        <taxon>Pentapetalae</taxon>
        <taxon>asterids</taxon>
        <taxon>Ericales</taxon>
        <taxon>Ericaceae</taxon>
        <taxon>Vaccinioideae</taxon>
        <taxon>Vaccinieae</taxon>
        <taxon>Vaccinium</taxon>
    </lineage>
</organism>